<dbReference type="EMBL" id="GL883023">
    <property type="protein sequence ID" value="EGG16588.1"/>
    <property type="molecule type" value="Genomic_DNA"/>
</dbReference>
<dbReference type="Pfam" id="PF00849">
    <property type="entry name" value="PseudoU_synth_2"/>
    <property type="match status" value="1"/>
</dbReference>
<feature type="compositionally biased region" description="Basic residues" evidence="2">
    <location>
        <begin position="122"/>
        <end position="134"/>
    </location>
</feature>
<dbReference type="NCBIfam" id="TIGR00005">
    <property type="entry name" value="rluA_subfam"/>
    <property type="match status" value="1"/>
</dbReference>
<dbReference type="OrthoDB" id="424794at2759"/>
<dbReference type="Gene3D" id="3.30.2350.10">
    <property type="entry name" value="Pseudouridine synthase"/>
    <property type="match status" value="1"/>
</dbReference>
<feature type="compositionally biased region" description="Low complexity" evidence="2">
    <location>
        <begin position="417"/>
        <end position="435"/>
    </location>
</feature>
<keyword evidence="5" id="KW-1185">Reference proteome</keyword>
<dbReference type="GO" id="GO:0003723">
    <property type="term" value="F:RNA binding"/>
    <property type="evidence" value="ECO:0007669"/>
    <property type="project" value="InterPro"/>
</dbReference>
<feature type="region of interest" description="Disordered" evidence="2">
    <location>
        <begin position="1"/>
        <end position="140"/>
    </location>
</feature>
<feature type="compositionally biased region" description="Acidic residues" evidence="2">
    <location>
        <begin position="81"/>
        <end position="90"/>
    </location>
</feature>
<dbReference type="RefSeq" id="XP_004354988.1">
    <property type="nucleotide sequence ID" value="XM_004354936.1"/>
</dbReference>
<gene>
    <name evidence="4" type="ORF">DFA_09135</name>
</gene>
<dbReference type="PANTHER" id="PTHR21600">
    <property type="entry name" value="MITOCHONDRIAL RNA PSEUDOURIDINE SYNTHASE"/>
    <property type="match status" value="1"/>
</dbReference>
<feature type="domain" description="Pseudouridine synthase RsuA/RluA-like" evidence="3">
    <location>
        <begin position="257"/>
        <end position="404"/>
    </location>
</feature>
<feature type="compositionally biased region" description="Basic and acidic residues" evidence="2">
    <location>
        <begin position="12"/>
        <end position="49"/>
    </location>
</feature>
<dbReference type="InterPro" id="IPR006145">
    <property type="entry name" value="PsdUridine_synth_RsuA/RluA"/>
</dbReference>
<dbReference type="PANTHER" id="PTHR21600:SF40">
    <property type="entry name" value="PSEUDOURIDYLATE SYNTHASE RPUSD2"/>
    <property type="match status" value="1"/>
</dbReference>
<reference evidence="5" key="1">
    <citation type="journal article" date="2011" name="Genome Res.">
        <title>Phylogeny-wide analysis of social amoeba genomes highlights ancient origins for complex intercellular communication.</title>
        <authorList>
            <person name="Heidel A.J."/>
            <person name="Lawal H.M."/>
            <person name="Felder M."/>
            <person name="Schilde C."/>
            <person name="Helps N.R."/>
            <person name="Tunggal B."/>
            <person name="Rivero F."/>
            <person name="John U."/>
            <person name="Schleicher M."/>
            <person name="Eichinger L."/>
            <person name="Platzer M."/>
            <person name="Noegel A.A."/>
            <person name="Schaap P."/>
            <person name="Gloeckner G."/>
        </authorList>
    </citation>
    <scope>NUCLEOTIDE SEQUENCE [LARGE SCALE GENOMIC DNA]</scope>
    <source>
        <strain evidence="5">SH3</strain>
    </source>
</reference>
<evidence type="ECO:0000256" key="1">
    <source>
        <dbReference type="PIRSR" id="PIRSR606225-1"/>
    </source>
</evidence>
<dbReference type="SUPFAM" id="SSF55120">
    <property type="entry name" value="Pseudouridine synthase"/>
    <property type="match status" value="1"/>
</dbReference>
<dbReference type="KEGG" id="dfa:DFA_09135"/>
<dbReference type="GO" id="GO:0000455">
    <property type="term" value="P:enzyme-directed rRNA pseudouridine synthesis"/>
    <property type="evidence" value="ECO:0007669"/>
    <property type="project" value="TreeGrafter"/>
</dbReference>
<feature type="compositionally biased region" description="Low complexity" evidence="2">
    <location>
        <begin position="58"/>
        <end position="78"/>
    </location>
</feature>
<feature type="compositionally biased region" description="Acidic residues" evidence="2">
    <location>
        <begin position="454"/>
        <end position="465"/>
    </location>
</feature>
<dbReference type="STRING" id="1054147.F4Q6S8"/>
<dbReference type="GO" id="GO:0009982">
    <property type="term" value="F:pseudouridine synthase activity"/>
    <property type="evidence" value="ECO:0007669"/>
    <property type="project" value="InterPro"/>
</dbReference>
<name>F4Q6S8_CACFS</name>
<dbReference type="InterPro" id="IPR020103">
    <property type="entry name" value="PsdUridine_synth_cat_dom_sf"/>
</dbReference>
<dbReference type="InterPro" id="IPR050188">
    <property type="entry name" value="RluA_PseudoU_synthase"/>
</dbReference>
<evidence type="ECO:0000259" key="3">
    <source>
        <dbReference type="Pfam" id="PF00849"/>
    </source>
</evidence>
<dbReference type="GeneID" id="14868585"/>
<protein>
    <submittedName>
        <fullName evidence="4">Pseudouridine synthase family protein</fullName>
    </submittedName>
</protein>
<dbReference type="InterPro" id="IPR006225">
    <property type="entry name" value="PsdUridine_synth_RluC/D"/>
</dbReference>
<feature type="region of interest" description="Disordered" evidence="2">
    <location>
        <begin position="537"/>
        <end position="558"/>
    </location>
</feature>
<feature type="compositionally biased region" description="Polar residues" evidence="2">
    <location>
        <begin position="545"/>
        <end position="558"/>
    </location>
</feature>
<proteinExistence type="predicted"/>
<dbReference type="CDD" id="cd02557">
    <property type="entry name" value="PseudoU_synth_ScRIB2"/>
    <property type="match status" value="1"/>
</dbReference>
<evidence type="ECO:0000313" key="4">
    <source>
        <dbReference type="EMBL" id="EGG16588.1"/>
    </source>
</evidence>
<accession>F4Q6S8</accession>
<sequence>METQTQTNNNEHSSDIGIKDDNTTTTEEQPKIEFNEHNKRLRDEKDDNKVNNNDDESTSSSPLTTETNNNNNNQNVHINNDDDEKEEDDNQITSTSTTSTTTSTTTTTNNARNRLTKDEKKARHLEKRRKKKQNKKEEKKVFREANDHLSVDVLSETNYRIEGPLRHVDPYSFTFKVNAKERWFGRNLLSMFTEEFSQLPERIYRQKIENGWIRVNGQQTTVDYCVGRKDMIEHRVHRHEPPVTSAPIKIVANDDEYVAVDKPSSIPVHPCGRFRHNSLIYVLAKEYGLNNLFGVHRLDRLTSGLLILAKSTESAQKMSGAIMKGEVSKRYVALVKGKFSNDEVVVDQPLKVQNHRLGLNMVAPDGKPSTTVFNIVSYDAETDTSVVCATPKTGRTHQIRLHLQWLGHPILNDPLYNNDNKPSNNNNSNNNSSDSTRALTSDGIDGLGKKDDHQDDEIDSGGGGEDEAFFKLNVRVKNDSSPPIMFDGIECPDCKIEWADQSLFAFGIYLHAFSYSNNSFSYTTDFPQWMIDHKDTRSQQEIDQTKNNPNTVYPTKCK</sequence>
<feature type="region of interest" description="Disordered" evidence="2">
    <location>
        <begin position="416"/>
        <end position="465"/>
    </location>
</feature>
<evidence type="ECO:0000313" key="5">
    <source>
        <dbReference type="Proteomes" id="UP000007797"/>
    </source>
</evidence>
<feature type="compositionally biased region" description="Polar residues" evidence="2">
    <location>
        <begin position="1"/>
        <end position="11"/>
    </location>
</feature>
<organism evidence="4 5">
    <name type="scientific">Cavenderia fasciculata</name>
    <name type="common">Slime mold</name>
    <name type="synonym">Dictyostelium fasciculatum</name>
    <dbReference type="NCBI Taxonomy" id="261658"/>
    <lineage>
        <taxon>Eukaryota</taxon>
        <taxon>Amoebozoa</taxon>
        <taxon>Evosea</taxon>
        <taxon>Eumycetozoa</taxon>
        <taxon>Dictyostelia</taxon>
        <taxon>Acytosteliales</taxon>
        <taxon>Cavenderiaceae</taxon>
        <taxon>Cavenderia</taxon>
    </lineage>
</organism>
<feature type="compositionally biased region" description="Low complexity" evidence="2">
    <location>
        <begin position="93"/>
        <end position="108"/>
    </location>
</feature>
<dbReference type="PROSITE" id="PS01129">
    <property type="entry name" value="PSI_RLU"/>
    <property type="match status" value="1"/>
</dbReference>
<dbReference type="AlphaFoldDB" id="F4Q6S8"/>
<evidence type="ECO:0000256" key="2">
    <source>
        <dbReference type="SAM" id="MobiDB-lite"/>
    </source>
</evidence>
<dbReference type="OMA" id="EPPVMAC"/>
<dbReference type="InterPro" id="IPR006224">
    <property type="entry name" value="PsdUridine_synth_RluA-like_CS"/>
</dbReference>
<dbReference type="Proteomes" id="UP000007797">
    <property type="component" value="Unassembled WGS sequence"/>
</dbReference>
<feature type="active site" evidence="1">
    <location>
        <position position="299"/>
    </location>
</feature>